<dbReference type="EMBL" id="FRBW01000001">
    <property type="protein sequence ID" value="SHL75397.1"/>
    <property type="molecule type" value="Genomic_DNA"/>
</dbReference>
<reference evidence="1 2" key="1">
    <citation type="submission" date="2016-11" db="EMBL/GenBank/DDBJ databases">
        <authorList>
            <person name="Jaros S."/>
            <person name="Januszkiewicz K."/>
            <person name="Wedrychowicz H."/>
        </authorList>
    </citation>
    <scope>NUCLEOTIDE SEQUENCE [LARGE SCALE GENOMIC DNA]</scope>
    <source>
        <strain evidence="1 2">DSM 22153</strain>
    </source>
</reference>
<organism evidence="1 2">
    <name type="scientific">Roseibium suaedae</name>
    <dbReference type="NCBI Taxonomy" id="735517"/>
    <lineage>
        <taxon>Bacteria</taxon>
        <taxon>Pseudomonadati</taxon>
        <taxon>Pseudomonadota</taxon>
        <taxon>Alphaproteobacteria</taxon>
        <taxon>Hyphomicrobiales</taxon>
        <taxon>Stappiaceae</taxon>
        <taxon>Roseibium</taxon>
    </lineage>
</organism>
<dbReference type="STRING" id="735517.SAMN05444272_1395"/>
<evidence type="ECO:0000313" key="2">
    <source>
        <dbReference type="Proteomes" id="UP000186002"/>
    </source>
</evidence>
<dbReference type="RefSeq" id="WP_073010479.1">
    <property type="nucleotide sequence ID" value="NZ_FRBW01000001.1"/>
</dbReference>
<proteinExistence type="predicted"/>
<sequence length="385" mass="43103">MTQQNDAARDLWSQIFTRASADLNATMYEPNEEGEAGQRELIAQALKEAGWTEKQIAQFREAESSHGELEYVNSPGVGPGLEFRLRFLSDRVRMAISEAGETSHEKVEIAIDPKAGVSASLTNVIMTDQGILSVSSYLFRWCGLVARAYTRTLFADLVHWTSKGAEPTNDREQLLKHTDLVLYWFQIFVSFSGTGTNVLVPFRPSSPTEFQYFEQVAWAMEYFTVAHEFGHHALGHRNVDDDPKVQEFEADAFAVKVCERLEFEPFPLLPNPYTRTGAGASLMLLAIEVLREFEDSVDEGTASLETHPTPSERIAKISGRNLMQPGQLEMDQEFNGTVARVMSAVAAVMRDFRSEGGDELVATIRQRLQDAEMELRNSESLSSCE</sequence>
<protein>
    <recommendedName>
        <fullName evidence="3">IrrE N-terminal-like domain-containing protein</fullName>
    </recommendedName>
</protein>
<dbReference type="OrthoDB" id="7828098at2"/>
<gene>
    <name evidence="1" type="ORF">SAMN05444272_1395</name>
</gene>
<keyword evidence="2" id="KW-1185">Reference proteome</keyword>
<evidence type="ECO:0008006" key="3">
    <source>
        <dbReference type="Google" id="ProtNLM"/>
    </source>
</evidence>
<dbReference type="Proteomes" id="UP000186002">
    <property type="component" value="Unassembled WGS sequence"/>
</dbReference>
<evidence type="ECO:0000313" key="1">
    <source>
        <dbReference type="EMBL" id="SHL75397.1"/>
    </source>
</evidence>
<name>A0A1M7D7K8_9HYPH</name>
<accession>A0A1M7D7K8</accession>
<dbReference type="AlphaFoldDB" id="A0A1M7D7K8"/>